<feature type="compositionally biased region" description="Polar residues" evidence="7">
    <location>
        <begin position="320"/>
        <end position="347"/>
    </location>
</feature>
<accession>A0A8E2LCW2</accession>
<feature type="compositionally biased region" description="Basic and acidic residues" evidence="7">
    <location>
        <begin position="234"/>
        <end position="292"/>
    </location>
</feature>
<dbReference type="RefSeq" id="WP_078111055.1">
    <property type="nucleotide sequence ID" value="NZ_CP065424.1"/>
</dbReference>
<dbReference type="AlphaFoldDB" id="A0A8E2LCW2"/>
<dbReference type="PROSITE" id="PS51849">
    <property type="entry name" value="RSGI_N"/>
    <property type="match status" value="1"/>
</dbReference>
<evidence type="ECO:0000256" key="8">
    <source>
        <dbReference type="SAM" id="Phobius"/>
    </source>
</evidence>
<dbReference type="InterPro" id="IPR055431">
    <property type="entry name" value="RsgI_M"/>
</dbReference>
<organism evidence="10 11">
    <name type="scientific">Heyndrickxia oleronia</name>
    <dbReference type="NCBI Taxonomy" id="38875"/>
    <lineage>
        <taxon>Bacteria</taxon>
        <taxon>Bacillati</taxon>
        <taxon>Bacillota</taxon>
        <taxon>Bacilli</taxon>
        <taxon>Bacillales</taxon>
        <taxon>Bacillaceae</taxon>
        <taxon>Heyndrickxia</taxon>
    </lineage>
</organism>
<keyword evidence="6" id="KW-0175">Coiled coil</keyword>
<keyword evidence="2" id="KW-1003">Cell membrane</keyword>
<dbReference type="InterPro" id="IPR024449">
    <property type="entry name" value="Anti-sigma_RsgI_N"/>
</dbReference>
<comment type="subcellular location">
    <subcellularLocation>
        <location evidence="1">Cell membrane</location>
        <topology evidence="1">Single-pass membrane protein</topology>
    </subcellularLocation>
</comment>
<dbReference type="EMBL" id="MTLA01000295">
    <property type="protein sequence ID" value="OOP66578.1"/>
    <property type="molecule type" value="Genomic_DNA"/>
</dbReference>
<feature type="coiled-coil region" evidence="6">
    <location>
        <begin position="154"/>
        <end position="181"/>
    </location>
</feature>
<evidence type="ECO:0000256" key="7">
    <source>
        <dbReference type="SAM" id="MobiDB-lite"/>
    </source>
</evidence>
<dbReference type="Proteomes" id="UP000189761">
    <property type="component" value="Unassembled WGS sequence"/>
</dbReference>
<dbReference type="Pfam" id="PF12791">
    <property type="entry name" value="RsgI_N"/>
    <property type="match status" value="1"/>
</dbReference>
<sequence length="372" mass="43201">MKKGVVLEIKRQYLVMLTPEGEFVKGKNNGTPLEVGEEIFFYPYEESKANRKKFTFWSLSSSVAAILFICFLIINPLKKDQAFAYVTMDMDSSIEFVLDENLHIIGTHAYNSAGEKLLSTIQIEKNQLFTPVATKLINQYDSLNSEKNIVIASISKDEKNQQRIEKEVQKIQHNVQKKEANIKVIKGSMKERASAQKKGISAGKFISEENKGKKEVKQDRSADSNHKTSISNIKIEKQSDPFDQKDMRIKPVQRMRKDEEKKWKQERIEKEIKKETQKETDTKVHIHNENRNEQNWSHIKNRDRKVVPSIPKRFNKHENPSPNVKNVAPNSKNNNGINSKRNQNANKWRNDKHNGWENSNRGNNHKQNHKEP</sequence>
<evidence type="ECO:0000256" key="3">
    <source>
        <dbReference type="ARBA" id="ARBA00022692"/>
    </source>
</evidence>
<comment type="caution">
    <text evidence="10">The sequence shown here is derived from an EMBL/GenBank/DDBJ whole genome shotgun (WGS) entry which is preliminary data.</text>
</comment>
<evidence type="ECO:0000313" key="10">
    <source>
        <dbReference type="EMBL" id="OOP66578.1"/>
    </source>
</evidence>
<feature type="transmembrane region" description="Helical" evidence="8">
    <location>
        <begin position="54"/>
        <end position="74"/>
    </location>
</feature>
<evidence type="ECO:0000256" key="1">
    <source>
        <dbReference type="ARBA" id="ARBA00004162"/>
    </source>
</evidence>
<dbReference type="Pfam" id="PF23750">
    <property type="entry name" value="RsgI_M"/>
    <property type="match status" value="1"/>
</dbReference>
<evidence type="ECO:0000259" key="9">
    <source>
        <dbReference type="PROSITE" id="PS51849"/>
    </source>
</evidence>
<name>A0A8E2LCW2_9BACI</name>
<dbReference type="GO" id="GO:0005886">
    <property type="term" value="C:plasma membrane"/>
    <property type="evidence" value="ECO:0007669"/>
    <property type="project" value="UniProtKB-SubCell"/>
</dbReference>
<evidence type="ECO:0000313" key="11">
    <source>
        <dbReference type="Proteomes" id="UP000189761"/>
    </source>
</evidence>
<keyword evidence="11" id="KW-1185">Reference proteome</keyword>
<keyword evidence="5 8" id="KW-0472">Membrane</keyword>
<feature type="domain" description="RsgI N-terminal anti-sigma" evidence="9">
    <location>
        <begin position="2"/>
        <end position="50"/>
    </location>
</feature>
<feature type="region of interest" description="Disordered" evidence="7">
    <location>
        <begin position="194"/>
        <end position="372"/>
    </location>
</feature>
<keyword evidence="4 8" id="KW-1133">Transmembrane helix</keyword>
<evidence type="ECO:0000256" key="4">
    <source>
        <dbReference type="ARBA" id="ARBA00022989"/>
    </source>
</evidence>
<proteinExistence type="predicted"/>
<evidence type="ECO:0000256" key="6">
    <source>
        <dbReference type="SAM" id="Coils"/>
    </source>
</evidence>
<protein>
    <recommendedName>
        <fullName evidence="9">RsgI N-terminal anti-sigma domain-containing protein</fullName>
    </recommendedName>
</protein>
<evidence type="ECO:0000256" key="2">
    <source>
        <dbReference type="ARBA" id="ARBA00022475"/>
    </source>
</evidence>
<feature type="compositionally biased region" description="Basic and acidic residues" evidence="7">
    <location>
        <begin position="206"/>
        <end position="226"/>
    </location>
</feature>
<feature type="compositionally biased region" description="Basic residues" evidence="7">
    <location>
        <begin position="363"/>
        <end position="372"/>
    </location>
</feature>
<evidence type="ECO:0000256" key="5">
    <source>
        <dbReference type="ARBA" id="ARBA00023136"/>
    </source>
</evidence>
<gene>
    <name evidence="10" type="ORF">BWZ43_20300</name>
</gene>
<keyword evidence="3 8" id="KW-0812">Transmembrane</keyword>
<reference evidence="10 11" key="1">
    <citation type="submission" date="2017-01" db="EMBL/GenBank/DDBJ databases">
        <title>Draft genome sequence of Bacillus oleronius.</title>
        <authorList>
            <person name="Allam M."/>
        </authorList>
    </citation>
    <scope>NUCLEOTIDE SEQUENCE [LARGE SCALE GENOMIC DNA]</scope>
    <source>
        <strain evidence="10 11">DSM 9356</strain>
    </source>
</reference>